<name>A0A9P5MRI0_9AGAM</name>
<proteinExistence type="predicted"/>
<dbReference type="Proteomes" id="UP000759537">
    <property type="component" value="Unassembled WGS sequence"/>
</dbReference>
<sequence>MTIVEWSVKMALPGGSADPLPEAICWSARYPESNNASSVKFPRQMSVHHPLVSSNKEGKLAQAGIYPSRFECEANPTSAIDGVIIALKPGQCCPVNVEDAPLGVVNGIGTRSFLPPMEFSVVPGAMTAGYGKEYVEYGYGLTRAPERRTRGRVNHHVAQDEYVAEGPGVPRSHYCDVLKSASLVKLPRDWTNLDDFYRRVLEHKGRGDFFNLLIEWDAFYSIR</sequence>
<evidence type="ECO:0000313" key="1">
    <source>
        <dbReference type="EMBL" id="KAF8475319.1"/>
    </source>
</evidence>
<protein>
    <submittedName>
        <fullName evidence="1">Uncharacterized protein</fullName>
    </submittedName>
</protein>
<keyword evidence="2" id="KW-1185">Reference proteome</keyword>
<accession>A0A9P5MRI0</accession>
<dbReference type="EMBL" id="WHVB01000016">
    <property type="protein sequence ID" value="KAF8475319.1"/>
    <property type="molecule type" value="Genomic_DNA"/>
</dbReference>
<reference evidence="1" key="1">
    <citation type="submission" date="2019-10" db="EMBL/GenBank/DDBJ databases">
        <authorList>
            <consortium name="DOE Joint Genome Institute"/>
            <person name="Kuo A."/>
            <person name="Miyauchi S."/>
            <person name="Kiss E."/>
            <person name="Drula E."/>
            <person name="Kohler A."/>
            <person name="Sanchez-Garcia M."/>
            <person name="Andreopoulos B."/>
            <person name="Barry K.W."/>
            <person name="Bonito G."/>
            <person name="Buee M."/>
            <person name="Carver A."/>
            <person name="Chen C."/>
            <person name="Cichocki N."/>
            <person name="Clum A."/>
            <person name="Culley D."/>
            <person name="Crous P.W."/>
            <person name="Fauchery L."/>
            <person name="Girlanda M."/>
            <person name="Hayes R."/>
            <person name="Keri Z."/>
            <person name="LaButti K."/>
            <person name="Lipzen A."/>
            <person name="Lombard V."/>
            <person name="Magnuson J."/>
            <person name="Maillard F."/>
            <person name="Morin E."/>
            <person name="Murat C."/>
            <person name="Nolan M."/>
            <person name="Ohm R."/>
            <person name="Pangilinan J."/>
            <person name="Pereira M."/>
            <person name="Perotto S."/>
            <person name="Peter M."/>
            <person name="Riley R."/>
            <person name="Sitrit Y."/>
            <person name="Stielow B."/>
            <person name="Szollosi G."/>
            <person name="Zifcakova L."/>
            <person name="Stursova M."/>
            <person name="Spatafora J.W."/>
            <person name="Tedersoo L."/>
            <person name="Vaario L.-M."/>
            <person name="Yamada A."/>
            <person name="Yan M."/>
            <person name="Wang P."/>
            <person name="Xu J."/>
            <person name="Bruns T."/>
            <person name="Baldrian P."/>
            <person name="Vilgalys R."/>
            <person name="Henrissat B."/>
            <person name="Grigoriev I.V."/>
            <person name="Hibbett D."/>
            <person name="Nagy L.G."/>
            <person name="Martin F.M."/>
        </authorList>
    </citation>
    <scope>NUCLEOTIDE SEQUENCE</scope>
    <source>
        <strain evidence="1">Prilba</strain>
    </source>
</reference>
<gene>
    <name evidence="1" type="ORF">DFH94DRAFT_846612</name>
</gene>
<evidence type="ECO:0000313" key="2">
    <source>
        <dbReference type="Proteomes" id="UP000759537"/>
    </source>
</evidence>
<comment type="caution">
    <text evidence="1">The sequence shown here is derived from an EMBL/GenBank/DDBJ whole genome shotgun (WGS) entry which is preliminary data.</text>
</comment>
<dbReference type="AlphaFoldDB" id="A0A9P5MRI0"/>
<reference evidence="1" key="2">
    <citation type="journal article" date="2020" name="Nat. Commun.">
        <title>Large-scale genome sequencing of mycorrhizal fungi provides insights into the early evolution of symbiotic traits.</title>
        <authorList>
            <person name="Miyauchi S."/>
            <person name="Kiss E."/>
            <person name="Kuo A."/>
            <person name="Drula E."/>
            <person name="Kohler A."/>
            <person name="Sanchez-Garcia M."/>
            <person name="Morin E."/>
            <person name="Andreopoulos B."/>
            <person name="Barry K.W."/>
            <person name="Bonito G."/>
            <person name="Buee M."/>
            <person name="Carver A."/>
            <person name="Chen C."/>
            <person name="Cichocki N."/>
            <person name="Clum A."/>
            <person name="Culley D."/>
            <person name="Crous P.W."/>
            <person name="Fauchery L."/>
            <person name="Girlanda M."/>
            <person name="Hayes R.D."/>
            <person name="Keri Z."/>
            <person name="LaButti K."/>
            <person name="Lipzen A."/>
            <person name="Lombard V."/>
            <person name="Magnuson J."/>
            <person name="Maillard F."/>
            <person name="Murat C."/>
            <person name="Nolan M."/>
            <person name="Ohm R.A."/>
            <person name="Pangilinan J."/>
            <person name="Pereira M.F."/>
            <person name="Perotto S."/>
            <person name="Peter M."/>
            <person name="Pfister S."/>
            <person name="Riley R."/>
            <person name="Sitrit Y."/>
            <person name="Stielow J.B."/>
            <person name="Szollosi G."/>
            <person name="Zifcakova L."/>
            <person name="Stursova M."/>
            <person name="Spatafora J.W."/>
            <person name="Tedersoo L."/>
            <person name="Vaario L.M."/>
            <person name="Yamada A."/>
            <person name="Yan M."/>
            <person name="Wang P."/>
            <person name="Xu J."/>
            <person name="Bruns T."/>
            <person name="Baldrian P."/>
            <person name="Vilgalys R."/>
            <person name="Dunand C."/>
            <person name="Henrissat B."/>
            <person name="Grigoriev I.V."/>
            <person name="Hibbett D."/>
            <person name="Nagy L.G."/>
            <person name="Martin F.M."/>
        </authorList>
    </citation>
    <scope>NUCLEOTIDE SEQUENCE</scope>
    <source>
        <strain evidence="1">Prilba</strain>
    </source>
</reference>
<organism evidence="1 2">
    <name type="scientific">Russula ochroleuca</name>
    <dbReference type="NCBI Taxonomy" id="152965"/>
    <lineage>
        <taxon>Eukaryota</taxon>
        <taxon>Fungi</taxon>
        <taxon>Dikarya</taxon>
        <taxon>Basidiomycota</taxon>
        <taxon>Agaricomycotina</taxon>
        <taxon>Agaricomycetes</taxon>
        <taxon>Russulales</taxon>
        <taxon>Russulaceae</taxon>
        <taxon>Russula</taxon>
    </lineage>
</organism>